<evidence type="ECO:0000256" key="10">
    <source>
        <dbReference type="ARBA" id="ARBA00023121"/>
    </source>
</evidence>
<keyword evidence="11 13" id="KW-0472">Membrane</keyword>
<sequence length="704" mass="79964">MSFFVGLIIGLAVGLALIVGFVKSENARSKLRSELATTIAAFARMTVEDSRKILPAEYYPSWVLDWLNQHLTKIWPYVDQAASGLIKDSVEPVLEQYRPIILSSLKFSKFTLGTVAPQFTAFHLAFAVLYWSIMIQNDNPKSMLFLGVSIIEDGGSGITMELEMNWDGNPSIILDIKTRLGVSLPVQVKDIGFTGVFRLIFKPLVAEFPCFGAVCCSLRQKKKMDFKLKVVGGDISAIPGLDDAIQVLHLSVGTEGQSVVTMLQVLELKLLEKHLLLQFGIDPRDYIFKYYEMIQNAVEDSITWPVRKVVPILPGDYSYRRWNHRTAKKGYLWWFIFSFQPAREGRTMGEEAGDLELKPVGILEVKLVQAKDLTNKDLIGKSDPFAKLYIRPLPDKTKTTKIINNDLNPIWNEHFEFVVEDATTQHLVVKIYDDEGIQAAELLGCAQVKLNELEPGKVKDLWLKLVKDLEVQRDNKNRGQVHLELLYRPFGMENGLGNSFGSSFSMTSLEKVLKNGANSMEITGNVNEVTQKRREVIVRGVLSVTVISAEDLPVVDLMGKADPFVTLTMKKSEMRNKTRVVNSNLNPVWNQTFDFVVEDGLHDMLIVEVWDHDTFGKVQRKKNYLLLFFKLFIIYLRNAIVKMLAACTLYSKINVEDYMGRCILTLTRVILEGEYKDCFQLDEAKSGRLNLHLKWTPQHIYRDS</sequence>
<organism evidence="16 17">
    <name type="scientific">Populus tomentosa</name>
    <name type="common">Chinese white poplar</name>
    <dbReference type="NCBI Taxonomy" id="118781"/>
    <lineage>
        <taxon>Eukaryota</taxon>
        <taxon>Viridiplantae</taxon>
        <taxon>Streptophyta</taxon>
        <taxon>Embryophyta</taxon>
        <taxon>Tracheophyta</taxon>
        <taxon>Spermatophyta</taxon>
        <taxon>Magnoliopsida</taxon>
        <taxon>eudicotyledons</taxon>
        <taxon>Gunneridae</taxon>
        <taxon>Pentapetalae</taxon>
        <taxon>rosids</taxon>
        <taxon>fabids</taxon>
        <taxon>Malpighiales</taxon>
        <taxon>Salicaceae</taxon>
        <taxon>Saliceae</taxon>
        <taxon>Populus</taxon>
    </lineage>
</organism>
<dbReference type="SMART" id="SM00239">
    <property type="entry name" value="C2"/>
    <property type="match status" value="2"/>
</dbReference>
<dbReference type="PANTHER" id="PTHR10774">
    <property type="entry name" value="EXTENDED SYNAPTOTAGMIN-RELATED"/>
    <property type="match status" value="1"/>
</dbReference>
<keyword evidence="5" id="KW-0479">Metal-binding</keyword>
<dbReference type="PROSITE" id="PS51847">
    <property type="entry name" value="SMP"/>
    <property type="match status" value="1"/>
</dbReference>
<dbReference type="InterPro" id="IPR031468">
    <property type="entry name" value="SMP_LBD"/>
</dbReference>
<evidence type="ECO:0000256" key="1">
    <source>
        <dbReference type="ARBA" id="ARBA00004167"/>
    </source>
</evidence>
<dbReference type="EMBL" id="JAAWWB010000011">
    <property type="protein sequence ID" value="KAG6771382.1"/>
    <property type="molecule type" value="Genomic_DNA"/>
</dbReference>
<keyword evidence="6" id="KW-0677">Repeat</keyword>
<feature type="domain" description="C2" evidence="14">
    <location>
        <begin position="347"/>
        <end position="463"/>
    </location>
</feature>
<keyword evidence="10" id="KW-0446">Lipid-binding</keyword>
<dbReference type="PROSITE" id="PS50004">
    <property type="entry name" value="C2"/>
    <property type="match status" value="2"/>
</dbReference>
<dbReference type="GO" id="GO:0016020">
    <property type="term" value="C:membrane"/>
    <property type="evidence" value="ECO:0007669"/>
    <property type="project" value="UniProtKB-SubCell"/>
</dbReference>
<evidence type="ECO:0000256" key="6">
    <source>
        <dbReference type="ARBA" id="ARBA00022737"/>
    </source>
</evidence>
<keyword evidence="3" id="KW-0813">Transport</keyword>
<dbReference type="InterPro" id="IPR045050">
    <property type="entry name" value="Synaptotagmin_plant"/>
</dbReference>
<keyword evidence="7" id="KW-0106">Calcium</keyword>
<dbReference type="GO" id="GO:0005783">
    <property type="term" value="C:endoplasmic reticulum"/>
    <property type="evidence" value="ECO:0007669"/>
    <property type="project" value="TreeGrafter"/>
</dbReference>
<reference evidence="16" key="1">
    <citation type="journal article" date="2020" name="bioRxiv">
        <title>Hybrid origin of Populus tomentosa Carr. identified through genome sequencing and phylogenomic analysis.</title>
        <authorList>
            <person name="An X."/>
            <person name="Gao K."/>
            <person name="Chen Z."/>
            <person name="Li J."/>
            <person name="Yang X."/>
            <person name="Yang X."/>
            <person name="Zhou J."/>
            <person name="Guo T."/>
            <person name="Zhao T."/>
            <person name="Huang S."/>
            <person name="Miao D."/>
            <person name="Khan W.U."/>
            <person name="Rao P."/>
            <person name="Ye M."/>
            <person name="Lei B."/>
            <person name="Liao W."/>
            <person name="Wang J."/>
            <person name="Ji L."/>
            <person name="Li Y."/>
            <person name="Guo B."/>
            <person name="Mustafa N.S."/>
            <person name="Li S."/>
            <person name="Yun Q."/>
            <person name="Keller S.R."/>
            <person name="Mao J."/>
            <person name="Zhang R."/>
            <person name="Strauss S.H."/>
        </authorList>
    </citation>
    <scope>NUCLEOTIDE SEQUENCE</scope>
    <source>
        <strain evidence="16">GM15</strain>
        <tissue evidence="16">Leaf</tissue>
    </source>
</reference>
<accession>A0A8X8CYV2</accession>
<dbReference type="AlphaFoldDB" id="A0A8X8CYV2"/>
<comment type="function">
    <text evidence="12">May be involved in membrane trafficking.</text>
</comment>
<dbReference type="PANTHER" id="PTHR10774:SF149">
    <property type="entry name" value="SYNAPTOTAGMIN-5"/>
    <property type="match status" value="1"/>
</dbReference>
<dbReference type="Proteomes" id="UP000886885">
    <property type="component" value="Chromosome 6A"/>
</dbReference>
<evidence type="ECO:0000256" key="5">
    <source>
        <dbReference type="ARBA" id="ARBA00022723"/>
    </source>
</evidence>
<feature type="domain" description="SMP-LTD" evidence="15">
    <location>
        <begin position="60"/>
        <end position="269"/>
    </location>
</feature>
<evidence type="ECO:0000313" key="16">
    <source>
        <dbReference type="EMBL" id="KAG6771382.1"/>
    </source>
</evidence>
<evidence type="ECO:0000256" key="8">
    <source>
        <dbReference type="ARBA" id="ARBA00022989"/>
    </source>
</evidence>
<evidence type="ECO:0000256" key="13">
    <source>
        <dbReference type="SAM" id="Phobius"/>
    </source>
</evidence>
<evidence type="ECO:0000256" key="9">
    <source>
        <dbReference type="ARBA" id="ARBA00023055"/>
    </source>
</evidence>
<dbReference type="FunFam" id="2.60.40.150:FF:000135">
    <property type="entry name" value="Plant synaptotagmin"/>
    <property type="match status" value="1"/>
</dbReference>
<dbReference type="GO" id="GO:0046872">
    <property type="term" value="F:metal ion binding"/>
    <property type="evidence" value="ECO:0007669"/>
    <property type="project" value="UniProtKB-KW"/>
</dbReference>
<dbReference type="GO" id="GO:0006869">
    <property type="term" value="P:lipid transport"/>
    <property type="evidence" value="ECO:0007669"/>
    <property type="project" value="UniProtKB-KW"/>
</dbReference>
<evidence type="ECO:0000256" key="7">
    <source>
        <dbReference type="ARBA" id="ARBA00022837"/>
    </source>
</evidence>
<evidence type="ECO:0000259" key="14">
    <source>
        <dbReference type="PROSITE" id="PS50004"/>
    </source>
</evidence>
<dbReference type="CDD" id="cd21677">
    <property type="entry name" value="SMP_SYT"/>
    <property type="match status" value="1"/>
</dbReference>
<protein>
    <submittedName>
        <fullName evidence="16">Uncharacterized protein</fullName>
    </submittedName>
</protein>
<dbReference type="FunFam" id="2.60.40.150:FF:000100">
    <property type="entry name" value="Extended synaptotagmin-2"/>
    <property type="match status" value="1"/>
</dbReference>
<evidence type="ECO:0000313" key="17">
    <source>
        <dbReference type="Proteomes" id="UP000886885"/>
    </source>
</evidence>
<dbReference type="OrthoDB" id="67700at2759"/>
<feature type="domain" description="C2" evidence="14">
    <location>
        <begin position="522"/>
        <end position="649"/>
    </location>
</feature>
<evidence type="ECO:0000259" key="15">
    <source>
        <dbReference type="PROSITE" id="PS51847"/>
    </source>
</evidence>
<feature type="transmembrane region" description="Helical" evidence="13">
    <location>
        <begin position="110"/>
        <end position="133"/>
    </location>
</feature>
<feature type="transmembrane region" description="Helical" evidence="13">
    <location>
        <begin position="6"/>
        <end position="22"/>
    </location>
</feature>
<proteinExistence type="inferred from homology"/>
<keyword evidence="17" id="KW-1185">Reference proteome</keyword>
<evidence type="ECO:0000256" key="3">
    <source>
        <dbReference type="ARBA" id="ARBA00022448"/>
    </source>
</evidence>
<dbReference type="GO" id="GO:0008289">
    <property type="term" value="F:lipid binding"/>
    <property type="evidence" value="ECO:0007669"/>
    <property type="project" value="UniProtKB-KW"/>
</dbReference>
<keyword evidence="9" id="KW-0445">Lipid transport</keyword>
<name>A0A8X8CYV2_POPTO</name>
<dbReference type="InterPro" id="IPR000008">
    <property type="entry name" value="C2_dom"/>
</dbReference>
<dbReference type="CDD" id="cd00030">
    <property type="entry name" value="C2"/>
    <property type="match status" value="2"/>
</dbReference>
<evidence type="ECO:0000256" key="2">
    <source>
        <dbReference type="ARBA" id="ARBA00006996"/>
    </source>
</evidence>
<keyword evidence="4 13" id="KW-0812">Transmembrane</keyword>
<gene>
    <name evidence="16" type="ORF">POTOM_022737</name>
</gene>
<evidence type="ECO:0000256" key="12">
    <source>
        <dbReference type="ARBA" id="ARBA00058920"/>
    </source>
</evidence>
<comment type="caution">
    <text evidence="16">The sequence shown here is derived from an EMBL/GenBank/DDBJ whole genome shotgun (WGS) entry which is preliminary data.</text>
</comment>
<comment type="subcellular location">
    <subcellularLocation>
        <location evidence="1">Membrane</location>
        <topology evidence="1">Single-pass membrane protein</topology>
    </subcellularLocation>
</comment>
<evidence type="ECO:0000256" key="11">
    <source>
        <dbReference type="ARBA" id="ARBA00023136"/>
    </source>
</evidence>
<keyword evidence="8 13" id="KW-1133">Transmembrane helix</keyword>
<dbReference type="Pfam" id="PF00168">
    <property type="entry name" value="C2"/>
    <property type="match status" value="2"/>
</dbReference>
<comment type="similarity">
    <text evidence="2">Belongs to the synaptotagmin family.</text>
</comment>
<evidence type="ECO:0000256" key="4">
    <source>
        <dbReference type="ARBA" id="ARBA00022692"/>
    </source>
</evidence>